<dbReference type="SUPFAM" id="SSF56436">
    <property type="entry name" value="C-type lectin-like"/>
    <property type="match status" value="1"/>
</dbReference>
<dbReference type="InterPro" id="IPR016186">
    <property type="entry name" value="C-type_lectin-like/link_sf"/>
</dbReference>
<dbReference type="OrthoDB" id="6369810at2759"/>
<dbReference type="KEGG" id="caua:113048081"/>
<reference evidence="3" key="1">
    <citation type="submission" date="2025-08" db="UniProtKB">
        <authorList>
            <consortium name="RefSeq"/>
        </authorList>
    </citation>
    <scope>IDENTIFICATION</scope>
    <source>
        <strain evidence="3">Wakin</strain>
        <tissue evidence="3">Muscle</tissue>
    </source>
</reference>
<dbReference type="Gene3D" id="3.10.100.10">
    <property type="entry name" value="Mannose-Binding Protein A, subunit A"/>
    <property type="match status" value="1"/>
</dbReference>
<dbReference type="Proteomes" id="UP000515129">
    <property type="component" value="Chromosome 29"/>
</dbReference>
<evidence type="ECO:0000259" key="1">
    <source>
        <dbReference type="PROSITE" id="PS50041"/>
    </source>
</evidence>
<feature type="domain" description="C-type lectin" evidence="1">
    <location>
        <begin position="1"/>
        <end position="104"/>
    </location>
</feature>
<protein>
    <submittedName>
        <fullName evidence="3">Hepatic lectin-like</fullName>
    </submittedName>
</protein>
<dbReference type="InterPro" id="IPR016187">
    <property type="entry name" value="CTDL_fold"/>
</dbReference>
<dbReference type="PROSITE" id="PS50041">
    <property type="entry name" value="C_TYPE_LECTIN_2"/>
    <property type="match status" value="1"/>
</dbReference>
<evidence type="ECO:0000313" key="2">
    <source>
        <dbReference type="Proteomes" id="UP000515129"/>
    </source>
</evidence>
<keyword evidence="2" id="KW-1185">Reference proteome</keyword>
<dbReference type="Pfam" id="PF00059">
    <property type="entry name" value="Lectin_C"/>
    <property type="match status" value="1"/>
</dbReference>
<evidence type="ECO:0000313" key="3">
    <source>
        <dbReference type="RefSeq" id="XP_026065373.1"/>
    </source>
</evidence>
<dbReference type="PANTHER" id="PTHR45784">
    <property type="entry name" value="C-TYPE LECTIN DOMAIN FAMILY 20 MEMBER A-RELATED"/>
    <property type="match status" value="1"/>
</dbReference>
<dbReference type="RefSeq" id="XP_026065373.1">
    <property type="nucleotide sequence ID" value="XM_026209588.1"/>
</dbReference>
<gene>
    <name evidence="3" type="primary">LOC113048081</name>
</gene>
<dbReference type="SMART" id="SM00034">
    <property type="entry name" value="CLECT"/>
    <property type="match status" value="1"/>
</dbReference>
<dbReference type="AlphaFoldDB" id="A0A6P6JZT8"/>
<proteinExistence type="predicted"/>
<organism evidence="2 3">
    <name type="scientific">Carassius auratus</name>
    <name type="common">Goldfish</name>
    <dbReference type="NCBI Taxonomy" id="7957"/>
    <lineage>
        <taxon>Eukaryota</taxon>
        <taxon>Metazoa</taxon>
        <taxon>Chordata</taxon>
        <taxon>Craniata</taxon>
        <taxon>Vertebrata</taxon>
        <taxon>Euteleostomi</taxon>
        <taxon>Actinopterygii</taxon>
        <taxon>Neopterygii</taxon>
        <taxon>Teleostei</taxon>
        <taxon>Ostariophysi</taxon>
        <taxon>Cypriniformes</taxon>
        <taxon>Cyprinidae</taxon>
        <taxon>Cyprininae</taxon>
        <taxon>Carassius</taxon>
    </lineage>
</organism>
<sequence length="166" mass="19186">MTWKDAHSYCRQYYKDLVIIQNQTDNNQLTVMMTPNKYAWIGLFRDAWKWSLSPLPSLPVSTSFITWMKGQPDMLGLQRPCSASDPSGSINDQLCSNVLPFLCMDRRTKQQIVRLKVKSSQNLNDPAVMETILQWIKQNLKEHGIEEDIVRVAWNIHPDGNVFSND</sequence>
<name>A0A6P6JZT8_CARAU</name>
<dbReference type="PANTHER" id="PTHR45784:SF3">
    <property type="entry name" value="C-TYPE LECTIN DOMAIN FAMILY 4 MEMBER K-LIKE-RELATED"/>
    <property type="match status" value="1"/>
</dbReference>
<dbReference type="InterPro" id="IPR001304">
    <property type="entry name" value="C-type_lectin-like"/>
</dbReference>
<accession>A0A6P6JZT8</accession>
<dbReference type="GeneID" id="113048081"/>